<evidence type="ECO:0000313" key="5">
    <source>
        <dbReference type="EMBL" id="CAD6341039.1"/>
    </source>
</evidence>
<sequence>MISLKKFVVNWADRAESALKKGCRLYPPGEIFDYLGIDLDFTALIPFRPDLCMQDLLERGWGWDRLTLCSEATNSLTDKKYLKEYYRHNRALSHFSTHEQEDYADGNGIRDGGILVPLVSLCIKMENQFISECERQGKADQTADHIMLSEEIQGRALSLKDMDDVRELTFSPLATLWFKFITKKAELMCEWMRHGAYNPDSKVTKVRRYALDLMMYRGSDSDRAAAVLVGISKDTKMICECLRQGTQVETLRWWSKAIMENGWDILWLLHDECISSGNGNGTATTKAGNATQMNYKKPDGDKNSKDIGNLVIEKYSEIHSDSLIDMRELAVEWANSVQAYLKMDSVLLPRYSLDIWFSHIPFHPDLCMCAQDLLEKGWGRNRLVPYIGCHDWSSYKNYIKQYYCRNHTKLVAQACPNEKVASAAGIGYIDGNGLTAPCLNGNRYVTHWRKEQEACTTGNGAGVGTGLAPLVRMSISYLVPMLAFVLKDCSVHSILGVPEMPLWQLLLHARQRCLPRTPQLSGLLFLCRELSILPSKALAAPPQRPSPYVQVRLPQSSPQSSSDLLGSGFHIDVVDSDLWTPSFGFSSEATRGNEYLDDLHQNDDSEVQDFNDEIDDMRHRKKLFYKLDRQSKEYEENSLPLRRSKNRDKSNAKNPKECKVEPAKSVSSNAPKPTKRAIRDDDMVEVKRERMPTFNQMTDPYHHPFCLDIHVTKGSVRACFVHRVTSRVVAVAHSISKDMKFDLGSKKGKGMKACAAVGALLAKRALEDDIHNALYTPRKGDRIEGKIKVVLHAIIENGVDVKVKLKQRKPIKNTLACSTAA</sequence>
<proteinExistence type="inferred from homology"/>
<feature type="region of interest" description="Disordered" evidence="4">
    <location>
        <begin position="635"/>
        <end position="681"/>
    </location>
</feature>
<evidence type="ECO:0000256" key="1">
    <source>
        <dbReference type="ARBA" id="ARBA00007116"/>
    </source>
</evidence>
<dbReference type="AlphaFoldDB" id="A0A811SKH2"/>
<comment type="similarity">
    <text evidence="1">Belongs to the universal ribosomal protein uL18 family.</text>
</comment>
<dbReference type="GO" id="GO:1990904">
    <property type="term" value="C:ribonucleoprotein complex"/>
    <property type="evidence" value="ECO:0007669"/>
    <property type="project" value="UniProtKB-KW"/>
</dbReference>
<keyword evidence="6" id="KW-1185">Reference proteome</keyword>
<dbReference type="GO" id="GO:0003735">
    <property type="term" value="F:structural constituent of ribosome"/>
    <property type="evidence" value="ECO:0007669"/>
    <property type="project" value="InterPro"/>
</dbReference>
<accession>A0A811SKH2</accession>
<evidence type="ECO:0000256" key="3">
    <source>
        <dbReference type="ARBA" id="ARBA00023274"/>
    </source>
</evidence>
<keyword evidence="3" id="KW-0687">Ribonucleoprotein</keyword>
<feature type="region of interest" description="Disordered" evidence="4">
    <location>
        <begin position="538"/>
        <end position="562"/>
    </location>
</feature>
<dbReference type="Proteomes" id="UP000604825">
    <property type="component" value="Unassembled WGS sequence"/>
</dbReference>
<organism evidence="5 6">
    <name type="scientific">Miscanthus lutarioriparius</name>
    <dbReference type="NCBI Taxonomy" id="422564"/>
    <lineage>
        <taxon>Eukaryota</taxon>
        <taxon>Viridiplantae</taxon>
        <taxon>Streptophyta</taxon>
        <taxon>Embryophyta</taxon>
        <taxon>Tracheophyta</taxon>
        <taxon>Spermatophyta</taxon>
        <taxon>Magnoliopsida</taxon>
        <taxon>Liliopsida</taxon>
        <taxon>Poales</taxon>
        <taxon>Poaceae</taxon>
        <taxon>PACMAD clade</taxon>
        <taxon>Panicoideae</taxon>
        <taxon>Andropogonodae</taxon>
        <taxon>Andropogoneae</taxon>
        <taxon>Saccharinae</taxon>
        <taxon>Miscanthus</taxon>
    </lineage>
</organism>
<dbReference type="PANTHER" id="PTHR12899:SF7">
    <property type="entry name" value="EXPRESSED PROTEIN"/>
    <property type="match status" value="1"/>
</dbReference>
<dbReference type="SUPFAM" id="SSF53137">
    <property type="entry name" value="Translational machinery components"/>
    <property type="match status" value="1"/>
</dbReference>
<dbReference type="GO" id="GO:0008097">
    <property type="term" value="F:5S rRNA binding"/>
    <property type="evidence" value="ECO:0007669"/>
    <property type="project" value="TreeGrafter"/>
</dbReference>
<dbReference type="PANTHER" id="PTHR12899">
    <property type="entry name" value="39S RIBOSOMAL PROTEIN L18, MITOCHONDRIAL"/>
    <property type="match status" value="1"/>
</dbReference>
<gene>
    <name evidence="5" type="ORF">NCGR_LOCUS65137</name>
</gene>
<comment type="caution">
    <text evidence="5">The sequence shown here is derived from an EMBL/GenBank/DDBJ whole genome shotgun (WGS) entry which is preliminary data.</text>
</comment>
<dbReference type="GO" id="GO:0005840">
    <property type="term" value="C:ribosome"/>
    <property type="evidence" value="ECO:0007669"/>
    <property type="project" value="UniProtKB-KW"/>
</dbReference>
<dbReference type="Gene3D" id="3.30.420.100">
    <property type="match status" value="1"/>
</dbReference>
<reference evidence="5" key="1">
    <citation type="submission" date="2020-10" db="EMBL/GenBank/DDBJ databases">
        <authorList>
            <person name="Han B."/>
            <person name="Lu T."/>
            <person name="Zhao Q."/>
            <person name="Huang X."/>
            <person name="Zhao Y."/>
        </authorList>
    </citation>
    <scope>NUCLEOTIDE SEQUENCE</scope>
</reference>
<dbReference type="InterPro" id="IPR057268">
    <property type="entry name" value="Ribosomal_L18"/>
</dbReference>
<dbReference type="InterPro" id="IPR005484">
    <property type="entry name" value="Ribosomal_uL18_bac/plant/anim"/>
</dbReference>
<evidence type="ECO:0000256" key="2">
    <source>
        <dbReference type="ARBA" id="ARBA00022980"/>
    </source>
</evidence>
<feature type="compositionally biased region" description="Basic and acidic residues" evidence="4">
    <location>
        <begin position="647"/>
        <end position="662"/>
    </location>
</feature>
<dbReference type="FunFam" id="3.30.420.100:FF:000009">
    <property type="entry name" value="uncharacterized protein LOC106777373 isoform X2"/>
    <property type="match status" value="1"/>
</dbReference>
<dbReference type="CDD" id="cd00432">
    <property type="entry name" value="Ribosomal_L18_L5e"/>
    <property type="match status" value="1"/>
</dbReference>
<dbReference type="OrthoDB" id="1932324at2759"/>
<keyword evidence="2" id="KW-0689">Ribosomal protein</keyword>
<name>A0A811SKH2_9POAL</name>
<protein>
    <submittedName>
        <fullName evidence="5">Uncharacterized protein</fullName>
    </submittedName>
</protein>
<dbReference type="GO" id="GO:0006412">
    <property type="term" value="P:translation"/>
    <property type="evidence" value="ECO:0007669"/>
    <property type="project" value="InterPro"/>
</dbReference>
<dbReference type="EMBL" id="CAJGYO010000110">
    <property type="protein sequence ID" value="CAD6341039.1"/>
    <property type="molecule type" value="Genomic_DNA"/>
</dbReference>
<dbReference type="Pfam" id="PF00861">
    <property type="entry name" value="Ribosomal_L18p"/>
    <property type="match status" value="1"/>
</dbReference>
<evidence type="ECO:0000256" key="4">
    <source>
        <dbReference type="SAM" id="MobiDB-lite"/>
    </source>
</evidence>
<evidence type="ECO:0000313" key="6">
    <source>
        <dbReference type="Proteomes" id="UP000604825"/>
    </source>
</evidence>